<dbReference type="AlphaFoldDB" id="A0A2G9GBV2"/>
<reference evidence="2" key="1">
    <citation type="journal article" date="2018" name="Gigascience">
        <title>Genome assembly of the Pink Ipe (Handroanthus impetiginosus, Bignoniaceae), a highly valued, ecologically keystone Neotropical timber forest tree.</title>
        <authorList>
            <person name="Silva-Junior O.B."/>
            <person name="Grattapaglia D."/>
            <person name="Novaes E."/>
            <person name="Collevatti R.G."/>
        </authorList>
    </citation>
    <scope>NUCLEOTIDE SEQUENCE [LARGE SCALE GENOMIC DNA]</scope>
    <source>
        <strain evidence="2">cv. UFG-1</strain>
    </source>
</reference>
<comment type="caution">
    <text evidence="1">The sequence shown here is derived from an EMBL/GenBank/DDBJ whole genome shotgun (WGS) entry which is preliminary data.</text>
</comment>
<dbReference type="EMBL" id="NKXS01005779">
    <property type="protein sequence ID" value="PIN02761.1"/>
    <property type="molecule type" value="Genomic_DNA"/>
</dbReference>
<proteinExistence type="predicted"/>
<name>A0A2G9GBV2_9LAMI</name>
<dbReference type="OrthoDB" id="1744372at2759"/>
<dbReference type="Proteomes" id="UP000231279">
    <property type="component" value="Unassembled WGS sequence"/>
</dbReference>
<organism evidence="1 2">
    <name type="scientific">Handroanthus impetiginosus</name>
    <dbReference type="NCBI Taxonomy" id="429701"/>
    <lineage>
        <taxon>Eukaryota</taxon>
        <taxon>Viridiplantae</taxon>
        <taxon>Streptophyta</taxon>
        <taxon>Embryophyta</taxon>
        <taxon>Tracheophyta</taxon>
        <taxon>Spermatophyta</taxon>
        <taxon>Magnoliopsida</taxon>
        <taxon>eudicotyledons</taxon>
        <taxon>Gunneridae</taxon>
        <taxon>Pentapetalae</taxon>
        <taxon>asterids</taxon>
        <taxon>lamiids</taxon>
        <taxon>Lamiales</taxon>
        <taxon>Bignoniaceae</taxon>
        <taxon>Crescentiina</taxon>
        <taxon>Tabebuia alliance</taxon>
        <taxon>Handroanthus</taxon>
    </lineage>
</organism>
<protein>
    <submittedName>
        <fullName evidence="1">Uncharacterized protein</fullName>
    </submittedName>
</protein>
<accession>A0A2G9GBV2</accession>
<sequence length="115" mass="13509">MDALLPPEIEVQTHRVITFDPDLNEKLCRQSLDLIEERMHMAKLRNQKYKRRICFAFNQKVLRRADVVKGLKKLDQTWEGPFRVAGVLPGGAYQLANKQGKILKRPWNVQHLKKF</sequence>
<keyword evidence="2" id="KW-1185">Reference proteome</keyword>
<evidence type="ECO:0000313" key="1">
    <source>
        <dbReference type="EMBL" id="PIN02761.1"/>
    </source>
</evidence>
<evidence type="ECO:0000313" key="2">
    <source>
        <dbReference type="Proteomes" id="UP000231279"/>
    </source>
</evidence>
<gene>
    <name evidence="1" type="ORF">CDL12_24723</name>
</gene>